<dbReference type="Pfam" id="PF13359">
    <property type="entry name" value="DDE_Tnp_4"/>
    <property type="match status" value="1"/>
</dbReference>
<proteinExistence type="predicted"/>
<dbReference type="InterPro" id="IPR027806">
    <property type="entry name" value="HARBI1_dom"/>
</dbReference>
<evidence type="ECO:0000256" key="2">
    <source>
        <dbReference type="ARBA" id="ARBA00022723"/>
    </source>
</evidence>
<dbReference type="AlphaFoldDB" id="A0AAV8Y4F7"/>
<protein>
    <recommendedName>
        <fullName evidence="3">DDE Tnp4 domain-containing protein</fullName>
    </recommendedName>
</protein>
<evidence type="ECO:0000313" key="4">
    <source>
        <dbReference type="EMBL" id="KAJ8945782.1"/>
    </source>
</evidence>
<name>A0AAV8Y4F7_9CUCU</name>
<evidence type="ECO:0000259" key="3">
    <source>
        <dbReference type="Pfam" id="PF13359"/>
    </source>
</evidence>
<evidence type="ECO:0000256" key="1">
    <source>
        <dbReference type="ARBA" id="ARBA00001968"/>
    </source>
</evidence>
<sequence length="72" mass="8007">MSALDGRHITFRAPISDGSYYYNYKGTHSIVLLALADAQYKFTYINIGVNGRISDGGVFNQSVLFKVMPNND</sequence>
<comment type="caution">
    <text evidence="4">The sequence shown here is derived from an EMBL/GenBank/DDBJ whole genome shotgun (WGS) entry which is preliminary data.</text>
</comment>
<dbReference type="Proteomes" id="UP001162156">
    <property type="component" value="Unassembled WGS sequence"/>
</dbReference>
<keyword evidence="2" id="KW-0479">Metal-binding</keyword>
<keyword evidence="5" id="KW-1185">Reference proteome</keyword>
<gene>
    <name evidence="4" type="ORF">NQ314_009051</name>
</gene>
<feature type="domain" description="DDE Tnp4" evidence="3">
    <location>
        <begin position="4"/>
        <end position="66"/>
    </location>
</feature>
<accession>A0AAV8Y4F7</accession>
<reference evidence="4" key="1">
    <citation type="journal article" date="2023" name="Insect Mol. Biol.">
        <title>Genome sequencing provides insights into the evolution of gene families encoding plant cell wall-degrading enzymes in longhorned beetles.</title>
        <authorList>
            <person name="Shin N.R."/>
            <person name="Okamura Y."/>
            <person name="Kirsch R."/>
            <person name="Pauchet Y."/>
        </authorList>
    </citation>
    <scope>NUCLEOTIDE SEQUENCE</scope>
    <source>
        <strain evidence="4">RBIC_L_NR</strain>
    </source>
</reference>
<dbReference type="EMBL" id="JANEYF010002496">
    <property type="protein sequence ID" value="KAJ8945782.1"/>
    <property type="molecule type" value="Genomic_DNA"/>
</dbReference>
<dbReference type="GO" id="GO:0046872">
    <property type="term" value="F:metal ion binding"/>
    <property type="evidence" value="ECO:0007669"/>
    <property type="project" value="UniProtKB-KW"/>
</dbReference>
<evidence type="ECO:0000313" key="5">
    <source>
        <dbReference type="Proteomes" id="UP001162156"/>
    </source>
</evidence>
<organism evidence="4 5">
    <name type="scientific">Rhamnusium bicolor</name>
    <dbReference type="NCBI Taxonomy" id="1586634"/>
    <lineage>
        <taxon>Eukaryota</taxon>
        <taxon>Metazoa</taxon>
        <taxon>Ecdysozoa</taxon>
        <taxon>Arthropoda</taxon>
        <taxon>Hexapoda</taxon>
        <taxon>Insecta</taxon>
        <taxon>Pterygota</taxon>
        <taxon>Neoptera</taxon>
        <taxon>Endopterygota</taxon>
        <taxon>Coleoptera</taxon>
        <taxon>Polyphaga</taxon>
        <taxon>Cucujiformia</taxon>
        <taxon>Chrysomeloidea</taxon>
        <taxon>Cerambycidae</taxon>
        <taxon>Lepturinae</taxon>
        <taxon>Rhagiini</taxon>
        <taxon>Rhamnusium</taxon>
    </lineage>
</organism>
<comment type="cofactor">
    <cofactor evidence="1">
        <name>a divalent metal cation</name>
        <dbReference type="ChEBI" id="CHEBI:60240"/>
    </cofactor>
</comment>